<organism evidence="1 2">
    <name type="scientific">Duganella vulcania</name>
    <dbReference type="NCBI Taxonomy" id="2692166"/>
    <lineage>
        <taxon>Bacteria</taxon>
        <taxon>Pseudomonadati</taxon>
        <taxon>Pseudomonadota</taxon>
        <taxon>Betaproteobacteria</taxon>
        <taxon>Burkholderiales</taxon>
        <taxon>Oxalobacteraceae</taxon>
        <taxon>Telluria group</taxon>
        <taxon>Duganella</taxon>
    </lineage>
</organism>
<gene>
    <name evidence="1" type="ORF">GTP90_01690</name>
</gene>
<evidence type="ECO:0000313" key="2">
    <source>
        <dbReference type="Proteomes" id="UP000447355"/>
    </source>
</evidence>
<dbReference type="EMBL" id="WWCX01000001">
    <property type="protein sequence ID" value="MYM92568.1"/>
    <property type="molecule type" value="Genomic_DNA"/>
</dbReference>
<dbReference type="RefSeq" id="WP_161081829.1">
    <property type="nucleotide sequence ID" value="NZ_WWCX01000001.1"/>
</dbReference>
<dbReference type="AlphaFoldDB" id="A0A845GHQ0"/>
<name>A0A845GHQ0_9BURK</name>
<evidence type="ECO:0000313" key="1">
    <source>
        <dbReference type="EMBL" id="MYM92568.1"/>
    </source>
</evidence>
<comment type="caution">
    <text evidence="1">The sequence shown here is derived from an EMBL/GenBank/DDBJ whole genome shotgun (WGS) entry which is preliminary data.</text>
</comment>
<proteinExistence type="predicted"/>
<reference evidence="1" key="1">
    <citation type="submission" date="2019-12" db="EMBL/GenBank/DDBJ databases">
        <title>Novel species isolated from a subtropical stream in China.</title>
        <authorList>
            <person name="Lu H."/>
        </authorList>
    </citation>
    <scope>NUCLEOTIDE SEQUENCE [LARGE SCALE GENOMIC DNA]</scope>
    <source>
        <strain evidence="1">FT81W</strain>
    </source>
</reference>
<accession>A0A845GHQ0</accession>
<protein>
    <submittedName>
        <fullName evidence="1">Uncharacterized protein</fullName>
    </submittedName>
</protein>
<sequence length="67" mass="7624">MEPFEIKVGQTYASRRWKGDRKVVDVKRHRGQDAVVHFIDQRTSRTGNALLLQFSTSAEKVVAVPLV</sequence>
<dbReference type="Proteomes" id="UP000447355">
    <property type="component" value="Unassembled WGS sequence"/>
</dbReference>